<evidence type="ECO:0000313" key="3">
    <source>
        <dbReference type="Proteomes" id="UP000467252"/>
    </source>
</evidence>
<dbReference type="Pfam" id="PF13529">
    <property type="entry name" value="Peptidase_C39_2"/>
    <property type="match status" value="1"/>
</dbReference>
<sequence length="468" mass="51266">MTEKLLPYDRSIVPQETGWWCGPAATQVVLNSRGIILAERDIAHAVEQIENPGRGDDRDGTDYVGLLERYLDGRVPDAKYTSVYIENDPPTTAQKETLWRNIVASIDAGWGVIMNWVAPPSNKPRGVNDSVSPSYSGGTTYHYVAAMGYKDDVPGVGRALWIADSGFRPFGYWISFDQAATLIPPKGYTYAAAAPSTAPPPPPKPAPVYTFDSNVKTILRVGQSMGVTPRGLKIGLATALVESNIKVYANPKVPESMLLPHQAVGNDGYSVGIWQQQVVWGNGAWWWGDAKTCMDPESSSRLFFDRLLKLDYNNTSRSPGSFAQAVQKSAYPNRYDERFAEAERLYDQYVNQVAPAAPLDPIEELLMSNQPRPSRSHYRKDNKAVLTPIDALYQTNAMRHEEMVEAAALRGEGWAIRDLAFLASGEAPGAKDADGPFWVARANHLLAVINAVNPQAITAATPQKGATP</sequence>
<reference evidence="2 3" key="1">
    <citation type="journal article" date="2019" name="Emerg. Microbes Infect.">
        <title>Comprehensive subspecies identification of 175 nontuberculous mycobacteria species based on 7547 genomic profiles.</title>
        <authorList>
            <person name="Matsumoto Y."/>
            <person name="Kinjo T."/>
            <person name="Motooka D."/>
            <person name="Nabeya D."/>
            <person name="Jung N."/>
            <person name="Uechi K."/>
            <person name="Horii T."/>
            <person name="Iida T."/>
            <person name="Fujita J."/>
            <person name="Nakamura S."/>
        </authorList>
    </citation>
    <scope>NUCLEOTIDE SEQUENCE [LARGE SCALE GENOMIC DNA]</scope>
    <source>
        <strain evidence="2 3">JCM 6370</strain>
    </source>
</reference>
<gene>
    <name evidence="2" type="ORF">MPUL_00430</name>
</gene>
<keyword evidence="3" id="KW-1185">Reference proteome</keyword>
<accession>A0A7I7UCA6</accession>
<dbReference type="EMBL" id="AP022599">
    <property type="protein sequence ID" value="BBY78885.1"/>
    <property type="molecule type" value="Genomic_DNA"/>
</dbReference>
<dbReference type="RefSeq" id="WP_163896504.1">
    <property type="nucleotide sequence ID" value="NZ_AP022599.1"/>
</dbReference>
<proteinExistence type="predicted"/>
<feature type="domain" description="Peptidase C39-like" evidence="1">
    <location>
        <begin position="13"/>
        <end position="165"/>
    </location>
</feature>
<dbReference type="InterPro" id="IPR039564">
    <property type="entry name" value="Peptidase_C39-like"/>
</dbReference>
<dbReference type="AlphaFoldDB" id="A0A7I7UCA6"/>
<organism evidence="2 3">
    <name type="scientific">Mycolicibacterium pulveris</name>
    <name type="common">Mycobacterium pulveris</name>
    <dbReference type="NCBI Taxonomy" id="36813"/>
    <lineage>
        <taxon>Bacteria</taxon>
        <taxon>Bacillati</taxon>
        <taxon>Actinomycetota</taxon>
        <taxon>Actinomycetes</taxon>
        <taxon>Mycobacteriales</taxon>
        <taxon>Mycobacteriaceae</taxon>
        <taxon>Mycolicibacterium</taxon>
    </lineage>
</organism>
<evidence type="ECO:0000259" key="1">
    <source>
        <dbReference type="Pfam" id="PF13529"/>
    </source>
</evidence>
<protein>
    <recommendedName>
        <fullName evidence="1">Peptidase C39-like domain-containing protein</fullName>
    </recommendedName>
</protein>
<evidence type="ECO:0000313" key="2">
    <source>
        <dbReference type="EMBL" id="BBY78885.1"/>
    </source>
</evidence>
<dbReference type="Proteomes" id="UP000467252">
    <property type="component" value="Chromosome"/>
</dbReference>
<name>A0A7I7UCA6_MYCPV</name>